<dbReference type="EMBL" id="LFIV01000087">
    <property type="protein sequence ID" value="KZL70526.1"/>
    <property type="molecule type" value="Genomic_DNA"/>
</dbReference>
<accession>A0A161WHV9</accession>
<reference evidence="1 2" key="1">
    <citation type="submission" date="2015-06" db="EMBL/GenBank/DDBJ databases">
        <title>Survival trade-offs in plant roots during colonization by closely related pathogenic and mutualistic fungi.</title>
        <authorList>
            <person name="Hacquard S."/>
            <person name="Kracher B."/>
            <person name="Hiruma K."/>
            <person name="Weinman A."/>
            <person name="Muench P."/>
            <person name="Garrido Oter R."/>
            <person name="Ver Loren van Themaat E."/>
            <person name="Dallerey J.-F."/>
            <person name="Damm U."/>
            <person name="Henrissat B."/>
            <person name="Lespinet O."/>
            <person name="Thon M."/>
            <person name="Kemen E."/>
            <person name="McHardy A.C."/>
            <person name="Schulze-Lefert P."/>
            <person name="O'Connell R.J."/>
        </authorList>
    </citation>
    <scope>NUCLEOTIDE SEQUENCE [LARGE SCALE GENOMIC DNA]</scope>
    <source>
        <strain evidence="1 2">0861</strain>
    </source>
</reference>
<evidence type="ECO:0000313" key="1">
    <source>
        <dbReference type="EMBL" id="KZL70526.1"/>
    </source>
</evidence>
<dbReference type="GO" id="GO:0003677">
    <property type="term" value="F:DNA binding"/>
    <property type="evidence" value="ECO:0007669"/>
    <property type="project" value="UniProtKB-KW"/>
</dbReference>
<comment type="caution">
    <text evidence="1">The sequence shown here is derived from an EMBL/GenBank/DDBJ whole genome shotgun (WGS) entry which is preliminary data.</text>
</comment>
<gene>
    <name evidence="1" type="ORF">CT0861_09897</name>
</gene>
<evidence type="ECO:0000313" key="2">
    <source>
        <dbReference type="Proteomes" id="UP000076552"/>
    </source>
</evidence>
<sequence>MADSVSVDRVVLRTGTREEVAEYLKHIRSTTANPAAVTSQLHDAVVQGSIPHGIFSIWMPIANDAQSIIQALRQSDSRFERHIAIRAFLKAMRSLETMNPVWNDAGGAGGVAAIMNNLSVDEIKVLCNGLAKTASLPRGQSERHHRLTELMRILGADASQSKDNPDTRPILRYYKRILPACSTKRVAEHEETTPEWTSRQRSILLRTHPAIYETKFLETIFSNKDSKSMEIDEDTWSNLINNNFGFGKVLLLRFLESGDELPVTPDAFMHKLAQPLTRRLRRRRPATEPDLPFEILELLTRLVHRHSALAELLSESLTGVIFYVVKFWEKSRSGRPQVEQHLIELIKLVPDTRFKSADRIVPFLRAVSPAISYRLFQLLIQNLKYYGFHIDCTSRETDGSFTKLKGPWPASLFTTTFGIKDREASFRLFQRLMALIPDGSFLGPSNEAEISILEHCRDPEFNRGDLEVLQILLMRTSTTTPGHGQDVAGIIDTSLQERKKKASSSRDWETRAFWAISALNMSIASGSLDVYAETLLWARRFNKDPNTVKEIYASGSLQTVEGRRLLSGISQTAYATSQNFDAAVQVRSANKIMLQLLETASMALREPSFQKWDWDNVVALPAVVVKQRFRMVNDFQDARKLTDADIFDIVWQPSLELLVEAEKFLLRPGLQRLYPRDLGGLLNAMDCPRNFDVRESASKFVDCLAKARDELWHTYRSQEIPAVLALGEPWPRGLPVQCLFPGELTDLGGIDGMPYIRSRIENVVFGNPEALLQEPQYDKDTLAAIGPCVDKYGFALKAYVNSAEAWNKQDLVRKAWRHAVDQLSGTRMTRAASLHFWAEQFKRNDVVLPSDVRGEVPRRLEPTLPSVDDPKMPTEWHPYQEATARIVHDSSTIPATVLDQMLADASPWPRNPGLFDEVAWNNSIEVPSDDYGQFWDLSSLSWPISGKGTDAIVASLLLTLNTMVGSDNSILKQPFPSEADARYPALYLDQDFLETFDQDSFGFNTLRISHVIRSGPPELLAQVVESVLLKVDSIEKSEPEEHPPIHLFMTLMKLLASGDRPSLAFPFVRDVIINRPSHSSWHRELLNKGFFNTLPPIEAKSLLEMLSEGIQEKLDEQSARAKETREQSSDLVSRPAPIVKVTTVKMLVKLLSDAPFLGVASALEILVGLLAKAQHIDIRVAIIETLFDNLEDETASSQVKLRIISLLDELAVPLAASLNELRPTTEADWNDAEADGRLPEVAGHREQSAAPIRYLFLHLDKRLCKDLNTKRKLAEMTAKLVEQSAKNNQRWTNLFLKKHGFSLSPGETLPLSPVDPDMLKIFSKSPEYFNRSTFILLRALVLANIQPTPGIAAITKRVRCDCVLAGSNAGKHWLALYGRGKFTMSRYGCTDYLAVMHRNIISREVLEPSNRIKLDMLQQFAHEVARGLISGGDSSYTVALFKSMTSAMVDEKSLEALHQWKATTLPVLQNSFTHVIELRTPTWQRDPKRRPSELPSTFHLKVAMLAVPPGLGFEQTFVDDVTILIKELAENTAPYHENWEHLKYQVLHYHAGWRPRLAHLALLFGSLESVDVGHPTLVDHLRIDMAKQLLERAYDPKDKEVVMRVKQMLRSWAGCPVEEFRHGARDTLNRLQGGFGKEWFNTAEDLEWTDLDSGETFSLHV</sequence>
<organism evidence="1 2">
    <name type="scientific">Colletotrichum tofieldiae</name>
    <dbReference type="NCBI Taxonomy" id="708197"/>
    <lineage>
        <taxon>Eukaryota</taxon>
        <taxon>Fungi</taxon>
        <taxon>Dikarya</taxon>
        <taxon>Ascomycota</taxon>
        <taxon>Pezizomycotina</taxon>
        <taxon>Sordariomycetes</taxon>
        <taxon>Hypocreomycetidae</taxon>
        <taxon>Glomerellales</taxon>
        <taxon>Glomerellaceae</taxon>
        <taxon>Colletotrichum</taxon>
        <taxon>Colletotrichum spaethianum species complex</taxon>
    </lineage>
</organism>
<proteinExistence type="predicted"/>
<keyword evidence="1" id="KW-0238">DNA-binding</keyword>
<dbReference type="STRING" id="708197.A0A161WHV9"/>
<dbReference type="Proteomes" id="UP000076552">
    <property type="component" value="Unassembled WGS sequence"/>
</dbReference>
<protein>
    <submittedName>
        <fullName evidence="1">DNA-binding protein HEXBP</fullName>
    </submittedName>
</protein>
<name>A0A161WHV9_9PEZI</name>
<keyword evidence="2" id="KW-1185">Reference proteome</keyword>